<name>A0AA39VWV5_ACESA</name>
<reference evidence="2" key="2">
    <citation type="submission" date="2023-06" db="EMBL/GenBank/DDBJ databases">
        <authorList>
            <person name="Swenson N.G."/>
            <person name="Wegrzyn J.L."/>
            <person name="Mcevoy S.L."/>
        </authorList>
    </citation>
    <scope>NUCLEOTIDE SEQUENCE</scope>
    <source>
        <strain evidence="2">NS2018</strain>
        <tissue evidence="2">Leaf</tissue>
    </source>
</reference>
<evidence type="ECO:0000256" key="1">
    <source>
        <dbReference type="SAM" id="MobiDB-lite"/>
    </source>
</evidence>
<keyword evidence="3" id="KW-1185">Reference proteome</keyword>
<evidence type="ECO:0000313" key="3">
    <source>
        <dbReference type="Proteomes" id="UP001168877"/>
    </source>
</evidence>
<comment type="caution">
    <text evidence="2">The sequence shown here is derived from an EMBL/GenBank/DDBJ whole genome shotgun (WGS) entry which is preliminary data.</text>
</comment>
<gene>
    <name evidence="2" type="ORF">LWI29_009081</name>
</gene>
<reference evidence="2" key="1">
    <citation type="journal article" date="2022" name="Plant J.">
        <title>Strategies of tolerance reflected in two North American maple genomes.</title>
        <authorList>
            <person name="McEvoy S.L."/>
            <person name="Sezen U.U."/>
            <person name="Trouern-Trend A."/>
            <person name="McMahon S.M."/>
            <person name="Schaberg P.G."/>
            <person name="Yang J."/>
            <person name="Wegrzyn J.L."/>
            <person name="Swenson N.G."/>
        </authorList>
    </citation>
    <scope>NUCLEOTIDE SEQUENCE</scope>
    <source>
        <strain evidence="2">NS2018</strain>
    </source>
</reference>
<dbReference type="Proteomes" id="UP001168877">
    <property type="component" value="Unassembled WGS sequence"/>
</dbReference>
<proteinExistence type="predicted"/>
<dbReference type="EMBL" id="JAUESC010000004">
    <property type="protein sequence ID" value="KAK0595692.1"/>
    <property type="molecule type" value="Genomic_DNA"/>
</dbReference>
<feature type="compositionally biased region" description="Basic and acidic residues" evidence="1">
    <location>
        <begin position="1"/>
        <end position="11"/>
    </location>
</feature>
<feature type="region of interest" description="Disordered" evidence="1">
    <location>
        <begin position="1"/>
        <end position="24"/>
    </location>
</feature>
<evidence type="ECO:0000313" key="2">
    <source>
        <dbReference type="EMBL" id="KAK0595692.1"/>
    </source>
</evidence>
<organism evidence="2 3">
    <name type="scientific">Acer saccharum</name>
    <name type="common">Sugar maple</name>
    <dbReference type="NCBI Taxonomy" id="4024"/>
    <lineage>
        <taxon>Eukaryota</taxon>
        <taxon>Viridiplantae</taxon>
        <taxon>Streptophyta</taxon>
        <taxon>Embryophyta</taxon>
        <taxon>Tracheophyta</taxon>
        <taxon>Spermatophyta</taxon>
        <taxon>Magnoliopsida</taxon>
        <taxon>eudicotyledons</taxon>
        <taxon>Gunneridae</taxon>
        <taxon>Pentapetalae</taxon>
        <taxon>rosids</taxon>
        <taxon>malvids</taxon>
        <taxon>Sapindales</taxon>
        <taxon>Sapindaceae</taxon>
        <taxon>Hippocastanoideae</taxon>
        <taxon>Acereae</taxon>
        <taxon>Acer</taxon>
    </lineage>
</organism>
<protein>
    <submittedName>
        <fullName evidence="2">Uncharacterized protein</fullName>
    </submittedName>
</protein>
<sequence>MASIDWNDRQGKVQNGEGKSWGNVNSKGFGVKFAPSSKRSFTDVLGGRDASKGGYGEEMHEAHREVEEMKQVFWDGSMEVDGHQVLEENFDIDVVEDDDLEEEISRVIEIGCDFSGNENFIGKELMRKEKEDERKLRESHD</sequence>
<dbReference type="AlphaFoldDB" id="A0AA39VWV5"/>
<accession>A0AA39VWV5</accession>